<evidence type="ECO:0000256" key="1">
    <source>
        <dbReference type="ARBA" id="ARBA00000843"/>
    </source>
</evidence>
<keyword evidence="10 14" id="KW-0408">Iron</keyword>
<evidence type="ECO:0000259" key="15">
    <source>
        <dbReference type="SMART" id="SM00478"/>
    </source>
</evidence>
<keyword evidence="12" id="KW-0234">DNA repair</keyword>
<evidence type="ECO:0000256" key="7">
    <source>
        <dbReference type="ARBA" id="ARBA00022723"/>
    </source>
</evidence>
<comment type="caution">
    <text evidence="16">The sequence shown here is derived from an EMBL/GenBank/DDBJ whole genome shotgun (WGS) entry which is preliminary data.</text>
</comment>
<keyword evidence="9" id="KW-0378">Hydrolase</keyword>
<organism evidence="16 17">
    <name type="scientific">Sphingomonas anseongensis</name>
    <dbReference type="NCBI Taxonomy" id="2908207"/>
    <lineage>
        <taxon>Bacteria</taxon>
        <taxon>Pseudomonadati</taxon>
        <taxon>Pseudomonadota</taxon>
        <taxon>Alphaproteobacteria</taxon>
        <taxon>Sphingomonadales</taxon>
        <taxon>Sphingomonadaceae</taxon>
        <taxon>Sphingomonas</taxon>
    </lineage>
</organism>
<dbReference type="SMART" id="SM00478">
    <property type="entry name" value="ENDO3c"/>
    <property type="match status" value="1"/>
</dbReference>
<dbReference type="InterPro" id="IPR003651">
    <property type="entry name" value="Endonuclease3_FeS-loop_motif"/>
</dbReference>
<dbReference type="Pfam" id="PF14815">
    <property type="entry name" value="NUDIX_4"/>
    <property type="match status" value="1"/>
</dbReference>
<evidence type="ECO:0000313" key="17">
    <source>
        <dbReference type="Proteomes" id="UP001165343"/>
    </source>
</evidence>
<reference evidence="16" key="1">
    <citation type="submission" date="2022-05" db="EMBL/GenBank/DDBJ databases">
        <authorList>
            <person name="Jo J.-H."/>
            <person name="Im W.-T."/>
        </authorList>
    </citation>
    <scope>NUCLEOTIDE SEQUENCE</scope>
    <source>
        <strain evidence="16">RG327</strain>
    </source>
</reference>
<dbReference type="PANTHER" id="PTHR42944:SF1">
    <property type="entry name" value="ADENINE DNA GLYCOSYLASE"/>
    <property type="match status" value="1"/>
</dbReference>
<dbReference type="RefSeq" id="WP_249867935.1">
    <property type="nucleotide sequence ID" value="NZ_JAMGBC010000001.1"/>
</dbReference>
<comment type="similarity">
    <text evidence="3 14">Belongs to the Nth/MutY family.</text>
</comment>
<evidence type="ECO:0000256" key="4">
    <source>
        <dbReference type="ARBA" id="ARBA00012045"/>
    </source>
</evidence>
<evidence type="ECO:0000256" key="8">
    <source>
        <dbReference type="ARBA" id="ARBA00022763"/>
    </source>
</evidence>
<evidence type="ECO:0000256" key="11">
    <source>
        <dbReference type="ARBA" id="ARBA00023014"/>
    </source>
</evidence>
<evidence type="ECO:0000313" key="16">
    <source>
        <dbReference type="EMBL" id="MCL6679012.1"/>
    </source>
</evidence>
<keyword evidence="17" id="KW-1185">Reference proteome</keyword>
<dbReference type="PROSITE" id="PS01155">
    <property type="entry name" value="ENDONUCLEASE_III_2"/>
    <property type="match status" value="1"/>
</dbReference>
<accession>A0ABT0RFE8</accession>
<comment type="catalytic activity">
    <reaction evidence="1 14">
        <text>Hydrolyzes free adenine bases from 7,8-dihydro-8-oxoguanine:adenine mismatched double-stranded DNA, leaving an apurinic site.</text>
        <dbReference type="EC" id="3.2.2.31"/>
    </reaction>
</comment>
<evidence type="ECO:0000256" key="3">
    <source>
        <dbReference type="ARBA" id="ARBA00008343"/>
    </source>
</evidence>
<dbReference type="Pfam" id="PF00730">
    <property type="entry name" value="HhH-GPD"/>
    <property type="match status" value="1"/>
</dbReference>
<dbReference type="EC" id="3.2.2.31" evidence="4 14"/>
<dbReference type="SMART" id="SM00525">
    <property type="entry name" value="FES"/>
    <property type="match status" value="1"/>
</dbReference>
<dbReference type="InterPro" id="IPR044298">
    <property type="entry name" value="MIG/MutY"/>
</dbReference>
<dbReference type="Gene3D" id="3.90.79.10">
    <property type="entry name" value="Nucleoside Triphosphate Pyrophosphohydrolase"/>
    <property type="match status" value="1"/>
</dbReference>
<keyword evidence="7" id="KW-0479">Metal-binding</keyword>
<keyword evidence="8 14" id="KW-0227">DNA damage</keyword>
<dbReference type="CDD" id="cd00056">
    <property type="entry name" value="ENDO3c"/>
    <property type="match status" value="1"/>
</dbReference>
<dbReference type="Pfam" id="PF00633">
    <property type="entry name" value="HHH"/>
    <property type="match status" value="1"/>
</dbReference>
<dbReference type="EMBL" id="JAMGBC010000001">
    <property type="protein sequence ID" value="MCL6679012.1"/>
    <property type="molecule type" value="Genomic_DNA"/>
</dbReference>
<evidence type="ECO:0000256" key="12">
    <source>
        <dbReference type="ARBA" id="ARBA00023204"/>
    </source>
</evidence>
<dbReference type="InterPro" id="IPR004035">
    <property type="entry name" value="Endouclease-III_FeS-bd_BS"/>
</dbReference>
<dbReference type="CDD" id="cd03431">
    <property type="entry name" value="NUDIX_DNA_Glycosylase_C-MutY"/>
    <property type="match status" value="1"/>
</dbReference>
<evidence type="ECO:0000256" key="5">
    <source>
        <dbReference type="ARBA" id="ARBA00022023"/>
    </source>
</evidence>
<evidence type="ECO:0000256" key="2">
    <source>
        <dbReference type="ARBA" id="ARBA00002933"/>
    </source>
</evidence>
<name>A0ABT0RFE8_9SPHN</name>
<dbReference type="InterPro" id="IPR023170">
    <property type="entry name" value="HhH_base_excis_C"/>
</dbReference>
<evidence type="ECO:0000256" key="13">
    <source>
        <dbReference type="ARBA" id="ARBA00023295"/>
    </source>
</evidence>
<dbReference type="Proteomes" id="UP001165343">
    <property type="component" value="Unassembled WGS sequence"/>
</dbReference>
<evidence type="ECO:0000256" key="6">
    <source>
        <dbReference type="ARBA" id="ARBA00022485"/>
    </source>
</evidence>
<comment type="function">
    <text evidence="2">Adenine glycosylase active on G-A mispairs. MutY also corrects error-prone DNA synthesis past GO lesions which are due to the oxidatively damaged form of guanine: 7,8-dihydro-8-oxoguanine (8-oxo-dGTP).</text>
</comment>
<comment type="cofactor">
    <cofactor evidence="14">
        <name>[4Fe-4S] cluster</name>
        <dbReference type="ChEBI" id="CHEBI:49883"/>
    </cofactor>
    <text evidence="14">Binds 1 [4Fe-4S] cluster.</text>
</comment>
<evidence type="ECO:0000256" key="14">
    <source>
        <dbReference type="RuleBase" id="RU365096"/>
    </source>
</evidence>
<dbReference type="Gene3D" id="1.10.340.30">
    <property type="entry name" value="Hypothetical protein, domain 2"/>
    <property type="match status" value="1"/>
</dbReference>
<dbReference type="Gene3D" id="1.10.1670.10">
    <property type="entry name" value="Helix-hairpin-Helix base-excision DNA repair enzymes (C-terminal)"/>
    <property type="match status" value="1"/>
</dbReference>
<keyword evidence="11" id="KW-0411">Iron-sulfur</keyword>
<evidence type="ECO:0000256" key="9">
    <source>
        <dbReference type="ARBA" id="ARBA00022801"/>
    </source>
</evidence>
<dbReference type="InterPro" id="IPR029119">
    <property type="entry name" value="MutY_C"/>
</dbReference>
<dbReference type="InterPro" id="IPR004036">
    <property type="entry name" value="Endonuclease-III-like_CS2"/>
</dbReference>
<dbReference type="SUPFAM" id="SSF48150">
    <property type="entry name" value="DNA-glycosylase"/>
    <property type="match status" value="1"/>
</dbReference>
<feature type="domain" description="HhH-GPD" evidence="15">
    <location>
        <begin position="42"/>
        <end position="186"/>
    </location>
</feature>
<dbReference type="InterPro" id="IPR003265">
    <property type="entry name" value="HhH-GPD_domain"/>
</dbReference>
<protein>
    <recommendedName>
        <fullName evidence="5 14">Adenine DNA glycosylase</fullName>
        <ecNumber evidence="4 14">3.2.2.31</ecNumber>
    </recommendedName>
</protein>
<dbReference type="SUPFAM" id="SSF55811">
    <property type="entry name" value="Nudix"/>
    <property type="match status" value="1"/>
</dbReference>
<sequence length="332" mass="36368">MRANVAGRLLQHYVDKSRSLPWRSPPGSPAPDPYRVWLSEVMLQQTTVAAVAPRFERFIARWPTVQALAAAPDEDVLGEWAGLGYYARARNLIACGREVAERGGFPDTEAELRKLPGVGDYTAAAIAAIAFGRRAVVIDSNVERVAARLQGLANPTKSQLREAVEAITPDERSGDFAQAMMDLGATICRPRSPLCADCPLRSDCAAFASGSPELFPKPKAKRRKPVRYGIARWIERDGTIWLVRRPSRGLLGGMAALPGPDWTDEKPEPREVLAQVRHVFTHFALELSIVRSDEAPGDGWWQPIRSLDQAGLPTLYRRAVDAVLSSGVKIAA</sequence>
<evidence type="ECO:0000256" key="10">
    <source>
        <dbReference type="ARBA" id="ARBA00023004"/>
    </source>
</evidence>
<keyword evidence="6" id="KW-0004">4Fe-4S</keyword>
<proteinExistence type="inferred from homology"/>
<keyword evidence="13 14" id="KW-0326">Glycosidase</keyword>
<dbReference type="InterPro" id="IPR015797">
    <property type="entry name" value="NUDIX_hydrolase-like_dom_sf"/>
</dbReference>
<dbReference type="InterPro" id="IPR011257">
    <property type="entry name" value="DNA_glycosylase"/>
</dbReference>
<dbReference type="PROSITE" id="PS00764">
    <property type="entry name" value="ENDONUCLEASE_III_1"/>
    <property type="match status" value="1"/>
</dbReference>
<dbReference type="PANTHER" id="PTHR42944">
    <property type="entry name" value="ADENINE DNA GLYCOSYLASE"/>
    <property type="match status" value="1"/>
</dbReference>
<gene>
    <name evidence="16" type="ORF">LZ519_06740</name>
</gene>
<dbReference type="InterPro" id="IPR000445">
    <property type="entry name" value="HhH_motif"/>
</dbReference>